<sequence>MVSSGGSWRRRRQAVGPVTVRRGMTHLSRDAKIRYLQIGREPVAFIRPVISDSQAQRRAAE</sequence>
<dbReference type="Proteomes" id="UP000237819">
    <property type="component" value="Unassembled WGS sequence"/>
</dbReference>
<dbReference type="EMBL" id="PUIB01000029">
    <property type="protein sequence ID" value="PQO26894.1"/>
    <property type="molecule type" value="Genomic_DNA"/>
</dbReference>
<comment type="caution">
    <text evidence="2">The sequence shown here is derived from an EMBL/GenBank/DDBJ whole genome shotgun (WGS) entry which is preliminary data.</text>
</comment>
<dbReference type="Proteomes" id="UP000239388">
    <property type="component" value="Unassembled WGS sequence"/>
</dbReference>
<evidence type="ECO:0000313" key="1">
    <source>
        <dbReference type="EMBL" id="PQO26894.1"/>
    </source>
</evidence>
<protein>
    <submittedName>
        <fullName evidence="2">Uncharacterized protein</fullName>
    </submittedName>
</protein>
<name>A0A2S8GAX0_9BACT</name>
<reference evidence="3 4" key="1">
    <citation type="submission" date="2018-02" db="EMBL/GenBank/DDBJ databases">
        <title>Comparative genomes isolates from brazilian mangrove.</title>
        <authorList>
            <person name="Araujo J.E."/>
            <person name="Taketani R.G."/>
            <person name="Silva M.C.P."/>
            <person name="Loureco M.V."/>
            <person name="Andreote F.D."/>
        </authorList>
    </citation>
    <scope>NUCLEOTIDE SEQUENCE [LARGE SCALE GENOMIC DNA]</scope>
    <source>
        <strain evidence="1 4">NAP PRIS-MGV</strain>
        <strain evidence="2 3">Nap-Phe MGV</strain>
    </source>
</reference>
<dbReference type="EMBL" id="PUHZ01000026">
    <property type="protein sequence ID" value="PQO41583.1"/>
    <property type="molecule type" value="Genomic_DNA"/>
</dbReference>
<evidence type="ECO:0000313" key="3">
    <source>
        <dbReference type="Proteomes" id="UP000237819"/>
    </source>
</evidence>
<organism evidence="2 3">
    <name type="scientific">Blastopirellula marina</name>
    <dbReference type="NCBI Taxonomy" id="124"/>
    <lineage>
        <taxon>Bacteria</taxon>
        <taxon>Pseudomonadati</taxon>
        <taxon>Planctomycetota</taxon>
        <taxon>Planctomycetia</taxon>
        <taxon>Pirellulales</taxon>
        <taxon>Pirellulaceae</taxon>
        <taxon>Blastopirellula</taxon>
    </lineage>
</organism>
<gene>
    <name evidence="2" type="ORF">C5Y93_31230</name>
    <name evidence="1" type="ORF">C5Y98_29435</name>
</gene>
<dbReference type="AlphaFoldDB" id="A0A2S8GAX0"/>
<evidence type="ECO:0000313" key="4">
    <source>
        <dbReference type="Proteomes" id="UP000239388"/>
    </source>
</evidence>
<evidence type="ECO:0000313" key="2">
    <source>
        <dbReference type="EMBL" id="PQO41583.1"/>
    </source>
</evidence>
<accession>A0A2S8GAX0</accession>
<proteinExistence type="predicted"/>